<evidence type="ECO:0000313" key="3">
    <source>
        <dbReference type="EMBL" id="KAJ1909515.1"/>
    </source>
</evidence>
<accession>A0A9W8DMM7</accession>
<dbReference type="GO" id="GO:0016020">
    <property type="term" value="C:membrane"/>
    <property type="evidence" value="ECO:0007669"/>
    <property type="project" value="InterPro"/>
</dbReference>
<dbReference type="InterPro" id="IPR008657">
    <property type="entry name" value="JTB"/>
</dbReference>
<keyword evidence="1" id="KW-0472">Membrane</keyword>
<evidence type="ECO:0000256" key="1">
    <source>
        <dbReference type="SAM" id="Phobius"/>
    </source>
</evidence>
<organism evidence="3 4">
    <name type="scientific">Tieghemiomyces parasiticus</name>
    <dbReference type="NCBI Taxonomy" id="78921"/>
    <lineage>
        <taxon>Eukaryota</taxon>
        <taxon>Fungi</taxon>
        <taxon>Fungi incertae sedis</taxon>
        <taxon>Zoopagomycota</taxon>
        <taxon>Kickxellomycotina</taxon>
        <taxon>Dimargaritomycetes</taxon>
        <taxon>Dimargaritales</taxon>
        <taxon>Dimargaritaceae</taxon>
        <taxon>Tieghemiomyces</taxon>
    </lineage>
</organism>
<dbReference type="Proteomes" id="UP001150569">
    <property type="component" value="Unassembled WGS sequence"/>
</dbReference>
<protein>
    <submittedName>
        <fullName evidence="3">Uncharacterized protein</fullName>
    </submittedName>
</protein>
<reference evidence="3" key="1">
    <citation type="submission" date="2022-07" db="EMBL/GenBank/DDBJ databases">
        <title>Phylogenomic reconstructions and comparative analyses of Kickxellomycotina fungi.</title>
        <authorList>
            <person name="Reynolds N.K."/>
            <person name="Stajich J.E."/>
            <person name="Barry K."/>
            <person name="Grigoriev I.V."/>
            <person name="Crous P."/>
            <person name="Smith M.E."/>
        </authorList>
    </citation>
    <scope>NUCLEOTIDE SEQUENCE</scope>
    <source>
        <strain evidence="3">RSA 861</strain>
    </source>
</reference>
<gene>
    <name evidence="3" type="ORF">IWQ60_011131</name>
</gene>
<sequence>MRLPSHLAGLNLPWMLCICLALFASTTTQADTTAESPLTSPPASGVPAPSIPLPPVAPPLESDLYHCESVGVCQPCTDDEIASPVSAAYCAATGRKQAVRCQWLPHVPVDRQNPELLPTYQPCNQVRSVSRWAFFRFQFLNVFIAILSCMILIWRRRVVRNQKYRRMGPRGGRV</sequence>
<name>A0A9W8DMM7_9FUNG</name>
<feature type="signal peptide" evidence="2">
    <location>
        <begin position="1"/>
        <end position="30"/>
    </location>
</feature>
<feature type="transmembrane region" description="Helical" evidence="1">
    <location>
        <begin position="132"/>
        <end position="154"/>
    </location>
</feature>
<keyword evidence="2" id="KW-0732">Signal</keyword>
<dbReference type="AlphaFoldDB" id="A0A9W8DMM7"/>
<feature type="chain" id="PRO_5040862478" evidence="2">
    <location>
        <begin position="31"/>
        <end position="174"/>
    </location>
</feature>
<dbReference type="Pfam" id="PF05439">
    <property type="entry name" value="JTB"/>
    <property type="match status" value="1"/>
</dbReference>
<dbReference type="EMBL" id="JANBPT010001190">
    <property type="protein sequence ID" value="KAJ1909515.1"/>
    <property type="molecule type" value="Genomic_DNA"/>
</dbReference>
<dbReference type="OrthoDB" id="5592761at2759"/>
<evidence type="ECO:0000256" key="2">
    <source>
        <dbReference type="SAM" id="SignalP"/>
    </source>
</evidence>
<proteinExistence type="predicted"/>
<evidence type="ECO:0000313" key="4">
    <source>
        <dbReference type="Proteomes" id="UP001150569"/>
    </source>
</evidence>
<keyword evidence="4" id="KW-1185">Reference proteome</keyword>
<comment type="caution">
    <text evidence="3">The sequence shown here is derived from an EMBL/GenBank/DDBJ whole genome shotgun (WGS) entry which is preliminary data.</text>
</comment>
<keyword evidence="1" id="KW-0812">Transmembrane</keyword>
<keyword evidence="1" id="KW-1133">Transmembrane helix</keyword>